<evidence type="ECO:0000313" key="4">
    <source>
        <dbReference type="Proteomes" id="UP000598196"/>
    </source>
</evidence>
<dbReference type="GO" id="GO:0016491">
    <property type="term" value="F:oxidoreductase activity"/>
    <property type="evidence" value="ECO:0007669"/>
    <property type="project" value="UniProtKB-KW"/>
</dbReference>
<evidence type="ECO:0000256" key="2">
    <source>
        <dbReference type="ARBA" id="ARBA00023002"/>
    </source>
</evidence>
<keyword evidence="4" id="KW-1185">Reference proteome</keyword>
<dbReference type="RefSeq" id="WP_146286786.1">
    <property type="nucleotide sequence ID" value="NZ_BMLP01000003.1"/>
</dbReference>
<dbReference type="CDD" id="cd05233">
    <property type="entry name" value="SDR_c"/>
    <property type="match status" value="1"/>
</dbReference>
<evidence type="ECO:0000256" key="1">
    <source>
        <dbReference type="ARBA" id="ARBA00006484"/>
    </source>
</evidence>
<organism evidence="3 4">
    <name type="scientific">Gemmobacter aquaticus</name>
    <dbReference type="NCBI Taxonomy" id="490185"/>
    <lineage>
        <taxon>Bacteria</taxon>
        <taxon>Pseudomonadati</taxon>
        <taxon>Pseudomonadota</taxon>
        <taxon>Alphaproteobacteria</taxon>
        <taxon>Rhodobacterales</taxon>
        <taxon>Paracoccaceae</taxon>
        <taxon>Gemmobacter</taxon>
    </lineage>
</organism>
<dbReference type="AlphaFoldDB" id="A0A917YKC9"/>
<dbReference type="Gene3D" id="3.40.50.720">
    <property type="entry name" value="NAD(P)-binding Rossmann-like Domain"/>
    <property type="match status" value="1"/>
</dbReference>
<dbReference type="PRINTS" id="PR00080">
    <property type="entry name" value="SDRFAMILY"/>
</dbReference>
<keyword evidence="2" id="KW-0560">Oxidoreductase</keyword>
<dbReference type="EMBL" id="BMLP01000003">
    <property type="protein sequence ID" value="GGO32696.1"/>
    <property type="molecule type" value="Genomic_DNA"/>
</dbReference>
<dbReference type="SUPFAM" id="SSF51735">
    <property type="entry name" value="NAD(P)-binding Rossmann-fold domains"/>
    <property type="match status" value="1"/>
</dbReference>
<dbReference type="OrthoDB" id="9790146at2"/>
<name>A0A917YKC9_9RHOB</name>
<dbReference type="PRINTS" id="PR00081">
    <property type="entry name" value="GDHRDH"/>
</dbReference>
<comment type="caution">
    <text evidence="3">The sequence shown here is derived from an EMBL/GenBank/DDBJ whole genome shotgun (WGS) entry which is preliminary data.</text>
</comment>
<reference evidence="3 4" key="1">
    <citation type="journal article" date="2014" name="Int. J. Syst. Evol. Microbiol.">
        <title>Complete genome sequence of Corynebacterium casei LMG S-19264T (=DSM 44701T), isolated from a smear-ripened cheese.</title>
        <authorList>
            <consortium name="US DOE Joint Genome Institute (JGI-PGF)"/>
            <person name="Walter F."/>
            <person name="Albersmeier A."/>
            <person name="Kalinowski J."/>
            <person name="Ruckert C."/>
        </authorList>
    </citation>
    <scope>NUCLEOTIDE SEQUENCE [LARGE SCALE GENOMIC DNA]</scope>
    <source>
        <strain evidence="3 4">CGMCC 1.7029</strain>
    </source>
</reference>
<dbReference type="InterPro" id="IPR036291">
    <property type="entry name" value="NAD(P)-bd_dom_sf"/>
</dbReference>
<dbReference type="Proteomes" id="UP000598196">
    <property type="component" value="Unassembled WGS sequence"/>
</dbReference>
<protein>
    <submittedName>
        <fullName evidence="3">Oxidoreductase</fullName>
    </submittedName>
</protein>
<evidence type="ECO:0000313" key="3">
    <source>
        <dbReference type="EMBL" id="GGO32696.1"/>
    </source>
</evidence>
<proteinExistence type="inferred from homology"/>
<accession>A0A917YKC9</accession>
<comment type="similarity">
    <text evidence="1">Belongs to the short-chain dehydrogenases/reductases (SDR) family.</text>
</comment>
<dbReference type="PANTHER" id="PTHR43639">
    <property type="entry name" value="OXIDOREDUCTASE, SHORT-CHAIN DEHYDROGENASE/REDUCTASE FAMILY (AFU_ORTHOLOGUE AFUA_5G02870)"/>
    <property type="match status" value="1"/>
</dbReference>
<dbReference type="InterPro" id="IPR002347">
    <property type="entry name" value="SDR_fam"/>
</dbReference>
<dbReference type="PANTHER" id="PTHR43639:SF1">
    <property type="entry name" value="SHORT-CHAIN DEHYDROGENASE_REDUCTASE FAMILY PROTEIN"/>
    <property type="match status" value="1"/>
</dbReference>
<gene>
    <name evidence="3" type="ORF">GCM10010991_20680</name>
</gene>
<dbReference type="Pfam" id="PF13561">
    <property type="entry name" value="adh_short_C2"/>
    <property type="match status" value="1"/>
</dbReference>
<dbReference type="FunFam" id="3.40.50.720:FF:000084">
    <property type="entry name" value="Short-chain dehydrogenase reductase"/>
    <property type="match status" value="1"/>
</dbReference>
<sequence>MSLSIQGKTAIVTGAANGLGLAIARHFIDRGANVMFADIDEARLEAEIGDEAKGEGPLRMFAGDLCQKLTISNLLSATMDAFGRIDILVNAARQIALSDPLSPDSDNVEALFKQNVMTGLRLSQQVARRMIAHAEGDASEAPGGVIVNVTSTTARQSTPDLLGFSLASAGVEQMTRGLALSLAPKGIRVNAVAVGSVLTSTLQAQLKQQPELRSQILAGTPLGRIAPAAEVAETVQYLASDASAFMTGQVLRLDGGRGLLDAVASAAH</sequence>